<dbReference type="InterPro" id="IPR048247">
    <property type="entry name" value="eIF2D_N"/>
</dbReference>
<dbReference type="InterPro" id="IPR041366">
    <property type="entry name" value="Pre-PUA"/>
</dbReference>
<dbReference type="InterPro" id="IPR036877">
    <property type="entry name" value="SUI1_dom_sf"/>
</dbReference>
<dbReference type="Pfam" id="PF26291">
    <property type="entry name" value="SWIB_eIF2D"/>
    <property type="match status" value="1"/>
</dbReference>
<sequence length="674" mass="72349">MFLKPYRVKSHTQLKTSDKKKLRVLLSQQFSALPEEEVHKLVPLKDDVSTMKIFCHKGEPSLAYMCGNECIVFSVESRLGTVLLPSLYLCWKYPQLSLAPKFVTHGDVLPRMQKGADLMMPGVIYGGQLTQSTFGKFDAGTAAVIVSHGAVVAVGTTALSSTDLYMAGGHGKAVIVAHVVGDQLWAAGTKAMPIYTDGGRSPNSPESPISSASASVTPAASKAPSCFQQQKRPAPAATMSYSAAAGGSARASVVAASASAGSMATTNNSADSMAASGSAGSMATNGSAGSMATSGSAGSMAGASDNSASNCQSDGTGTSICVEQQLDKREVQDRQQQTDTPNLDTPPQVLSSSETMDSVLLHCFLKALQQSKGALPLPLLVSNFYRLHVLPACPDGASLDIKKTSYKKLSKFLKAMEEKNILTITEYPKGVENITSVTYDHRDILLFRYKKSETTKKVVDGVEEFVPPTMEEVYQVSGDTIEFFRACGKCKGEVLSRLEVREVVTTYIKRKKLVDPSTKMVNLEPPLHGAIIAPKEGLVRTLKWDQVFSRLLGRMAPAVRIQRAGFPDIIKKGKIDPIEMVVVKRAGNKKVTLLYNVGHFGIVESEFARQVQHMAAASTSVGPAEHKPQGTIQILVQGNATLEIAKLLTETYNIPKKYIKGLELIPKGRKGVNK</sequence>
<feature type="region of interest" description="Disordered" evidence="3">
    <location>
        <begin position="262"/>
        <end position="314"/>
    </location>
</feature>
<dbReference type="PANTHER" id="PTHR12217">
    <property type="entry name" value="EUKARYOTIC TRANSLATION INITIATION FACTOR 2D"/>
    <property type="match status" value="1"/>
</dbReference>
<dbReference type="CDD" id="cd11610">
    <property type="entry name" value="eIF2D_N"/>
    <property type="match status" value="1"/>
</dbReference>
<reference evidence="6" key="1">
    <citation type="journal article" date="2018" name="Biosci. Biotechnol. Biochem.">
        <title>Polysaccharide hydrolase of the hadal zone amphipods Hirondellea gigas.</title>
        <authorList>
            <person name="Kobayashi H."/>
            <person name="Nagahama T."/>
            <person name="Arai W."/>
            <person name="Sasagawa Y."/>
            <person name="Umeda M."/>
            <person name="Hayashi T."/>
            <person name="Nikaido I."/>
            <person name="Watanabe H."/>
            <person name="Oguri K."/>
            <person name="Kitazato H."/>
            <person name="Fujioka K."/>
            <person name="Kido Y."/>
            <person name="Takami H."/>
        </authorList>
    </citation>
    <scope>NUCLEOTIDE SEQUENCE</scope>
    <source>
        <tissue evidence="6">Whole body</tissue>
    </source>
</reference>
<evidence type="ECO:0000256" key="2">
    <source>
        <dbReference type="ARBA" id="ARBA00022490"/>
    </source>
</evidence>
<dbReference type="Pfam" id="PF25304">
    <property type="entry name" value="WHD_eIF2D"/>
    <property type="match status" value="1"/>
</dbReference>
<dbReference type="GO" id="GO:0003743">
    <property type="term" value="F:translation initiation factor activity"/>
    <property type="evidence" value="ECO:0007669"/>
    <property type="project" value="UniProtKB-KW"/>
</dbReference>
<feature type="domain" description="DM2" evidence="5">
    <location>
        <begin position="469"/>
        <end position="554"/>
    </location>
</feature>
<comment type="similarity">
    <text evidence="1">Belongs to the eIF2D family.</text>
</comment>
<dbReference type="InterPro" id="IPR036885">
    <property type="entry name" value="SWIB_MDM2_dom_sf"/>
</dbReference>
<dbReference type="InterPro" id="IPR058886">
    <property type="entry name" value="SWIB_eIF2D"/>
</dbReference>
<feature type="region of interest" description="Disordered" evidence="3">
    <location>
        <begin position="329"/>
        <end position="350"/>
    </location>
</feature>
<dbReference type="AlphaFoldDB" id="A0A2P2I1D3"/>
<protein>
    <submittedName>
        <fullName evidence="6">Eukaryotic translation initiation factor 2D-like</fullName>
    </submittedName>
</protein>
<dbReference type="PANTHER" id="PTHR12217:SF4">
    <property type="entry name" value="EUKARYOTIC TRANSLATION INITIATION FACTOR 2D"/>
    <property type="match status" value="1"/>
</dbReference>
<dbReference type="SUPFAM" id="SSF47592">
    <property type="entry name" value="SWIB/MDM2 domain"/>
    <property type="match status" value="1"/>
</dbReference>
<evidence type="ECO:0000259" key="4">
    <source>
        <dbReference type="PROSITE" id="PS50296"/>
    </source>
</evidence>
<dbReference type="InterPro" id="IPR001950">
    <property type="entry name" value="SUI1"/>
</dbReference>
<dbReference type="Pfam" id="PF26292">
    <property type="entry name" value="PUA_elF2D"/>
    <property type="match status" value="1"/>
</dbReference>
<dbReference type="Pfam" id="PF01253">
    <property type="entry name" value="SUI1"/>
    <property type="match status" value="1"/>
</dbReference>
<dbReference type="InterPro" id="IPR039757">
    <property type="entry name" value="EIF2D"/>
</dbReference>
<dbReference type="InterPro" id="IPR048248">
    <property type="entry name" value="PUA_eIF2d-like"/>
</dbReference>
<dbReference type="SUPFAM" id="SSF55159">
    <property type="entry name" value="eIF1-like"/>
    <property type="match status" value="1"/>
</dbReference>
<proteinExistence type="evidence at transcript level"/>
<dbReference type="PROSITE" id="PS50890">
    <property type="entry name" value="PUA"/>
    <property type="match status" value="1"/>
</dbReference>
<feature type="region of interest" description="Disordered" evidence="3">
    <location>
        <begin position="196"/>
        <end position="215"/>
    </location>
</feature>
<dbReference type="InterPro" id="IPR057429">
    <property type="entry name" value="WH_eIF2D"/>
</dbReference>
<dbReference type="GO" id="GO:0001731">
    <property type="term" value="P:formation of translation preinitiation complex"/>
    <property type="evidence" value="ECO:0007669"/>
    <property type="project" value="InterPro"/>
</dbReference>
<accession>A0A2P2I1D3</accession>
<dbReference type="InterPro" id="IPR003121">
    <property type="entry name" value="SWIB_MDM2_domain"/>
</dbReference>
<organism evidence="6">
    <name type="scientific">Hirondellea gigas</name>
    <dbReference type="NCBI Taxonomy" id="1518452"/>
    <lineage>
        <taxon>Eukaryota</taxon>
        <taxon>Metazoa</taxon>
        <taxon>Ecdysozoa</taxon>
        <taxon>Arthropoda</taxon>
        <taxon>Crustacea</taxon>
        <taxon>Multicrustacea</taxon>
        <taxon>Malacostraca</taxon>
        <taxon>Eumalacostraca</taxon>
        <taxon>Peracarida</taxon>
        <taxon>Amphipoda</taxon>
        <taxon>Amphilochidea</taxon>
        <taxon>Lysianassida</taxon>
        <taxon>Lysianassidira</taxon>
        <taxon>Lysianassoidea</taxon>
        <taxon>Lysianassidae</taxon>
        <taxon>Hirondellea</taxon>
    </lineage>
</organism>
<dbReference type="EMBL" id="IACF01002144">
    <property type="protein sequence ID" value="LAB67809.1"/>
    <property type="molecule type" value="mRNA"/>
</dbReference>
<dbReference type="CDD" id="cd21156">
    <property type="entry name" value="PUA_eIF2d-like"/>
    <property type="match status" value="1"/>
</dbReference>
<dbReference type="SUPFAM" id="SSF88697">
    <property type="entry name" value="PUA domain-like"/>
    <property type="match status" value="1"/>
</dbReference>
<dbReference type="InterPro" id="IPR015947">
    <property type="entry name" value="PUA-like_sf"/>
</dbReference>
<evidence type="ECO:0000256" key="1">
    <source>
        <dbReference type="ARBA" id="ARBA00010359"/>
    </source>
</evidence>
<feature type="domain" description="SUI1" evidence="4">
    <location>
        <begin position="578"/>
        <end position="652"/>
    </location>
</feature>
<dbReference type="InterPro" id="IPR039759">
    <property type="entry name" value="eIF2D_SUI1"/>
</dbReference>
<name>A0A2P2I1D3_9CRUS</name>
<dbReference type="Pfam" id="PF17832">
    <property type="entry name" value="Pre-PUA"/>
    <property type="match status" value="1"/>
</dbReference>
<feature type="compositionally biased region" description="Low complexity" evidence="3">
    <location>
        <begin position="201"/>
        <end position="215"/>
    </location>
</feature>
<dbReference type="PROSITE" id="PS50296">
    <property type="entry name" value="SUI1"/>
    <property type="match status" value="1"/>
</dbReference>
<evidence type="ECO:0000256" key="3">
    <source>
        <dbReference type="SAM" id="MobiDB-lite"/>
    </source>
</evidence>
<keyword evidence="6" id="KW-0648">Protein biosynthesis</keyword>
<feature type="compositionally biased region" description="Low complexity" evidence="3">
    <location>
        <begin position="262"/>
        <end position="309"/>
    </location>
</feature>
<evidence type="ECO:0000313" key="6">
    <source>
        <dbReference type="EMBL" id="LAB67809.1"/>
    </source>
</evidence>
<dbReference type="Gene3D" id="3.10.400.20">
    <property type="match status" value="1"/>
</dbReference>
<keyword evidence="2" id="KW-0963">Cytoplasm</keyword>
<dbReference type="CDD" id="cd11608">
    <property type="entry name" value="eIF2D_C"/>
    <property type="match status" value="1"/>
</dbReference>
<evidence type="ECO:0000259" key="5">
    <source>
        <dbReference type="PROSITE" id="PS51925"/>
    </source>
</evidence>
<feature type="compositionally biased region" description="Polar residues" evidence="3">
    <location>
        <begin position="334"/>
        <end position="350"/>
    </location>
</feature>
<keyword evidence="6" id="KW-0396">Initiation factor</keyword>
<dbReference type="PROSITE" id="PS51925">
    <property type="entry name" value="SWIB_MDM2"/>
    <property type="match status" value="1"/>
</dbReference>